<feature type="region of interest" description="Disordered" evidence="1">
    <location>
        <begin position="595"/>
        <end position="621"/>
    </location>
</feature>
<reference evidence="3" key="1">
    <citation type="journal article" date="2023" name="Commun. Biol.">
        <title>Genome analysis of Parmales, the sister group of diatoms, reveals the evolutionary specialization of diatoms from phago-mixotrophs to photoautotrophs.</title>
        <authorList>
            <person name="Ban H."/>
            <person name="Sato S."/>
            <person name="Yoshikawa S."/>
            <person name="Yamada K."/>
            <person name="Nakamura Y."/>
            <person name="Ichinomiya M."/>
            <person name="Sato N."/>
            <person name="Blanc-Mathieu R."/>
            <person name="Endo H."/>
            <person name="Kuwata A."/>
            <person name="Ogata H."/>
        </authorList>
    </citation>
    <scope>NUCLEOTIDE SEQUENCE [LARGE SCALE GENOMIC DNA]</scope>
    <source>
        <strain evidence="3">NIES 3701</strain>
    </source>
</reference>
<feature type="region of interest" description="Disordered" evidence="1">
    <location>
        <begin position="798"/>
        <end position="850"/>
    </location>
</feature>
<organism evidence="2 3">
    <name type="scientific">Triparma strigata</name>
    <dbReference type="NCBI Taxonomy" id="1606541"/>
    <lineage>
        <taxon>Eukaryota</taxon>
        <taxon>Sar</taxon>
        <taxon>Stramenopiles</taxon>
        <taxon>Ochrophyta</taxon>
        <taxon>Bolidophyceae</taxon>
        <taxon>Parmales</taxon>
        <taxon>Triparmaceae</taxon>
        <taxon>Triparma</taxon>
    </lineage>
</organism>
<keyword evidence="3" id="KW-1185">Reference proteome</keyword>
<feature type="compositionally biased region" description="Pro residues" evidence="1">
    <location>
        <begin position="506"/>
        <end position="520"/>
    </location>
</feature>
<feature type="compositionally biased region" description="Basic and acidic residues" evidence="1">
    <location>
        <begin position="693"/>
        <end position="705"/>
    </location>
</feature>
<feature type="compositionally biased region" description="Low complexity" evidence="1">
    <location>
        <begin position="597"/>
        <end position="618"/>
    </location>
</feature>
<dbReference type="SUPFAM" id="SSF48371">
    <property type="entry name" value="ARM repeat"/>
    <property type="match status" value="1"/>
</dbReference>
<feature type="region of interest" description="Disordered" evidence="1">
    <location>
        <begin position="1048"/>
        <end position="1075"/>
    </location>
</feature>
<feature type="compositionally biased region" description="Acidic residues" evidence="1">
    <location>
        <begin position="882"/>
        <end position="896"/>
    </location>
</feature>
<evidence type="ECO:0000256" key="1">
    <source>
        <dbReference type="SAM" id="MobiDB-lite"/>
    </source>
</evidence>
<feature type="region of interest" description="Disordered" evidence="1">
    <location>
        <begin position="1148"/>
        <end position="1171"/>
    </location>
</feature>
<dbReference type="InterPro" id="IPR016024">
    <property type="entry name" value="ARM-type_fold"/>
</dbReference>
<gene>
    <name evidence="2" type="ORF">TrST_g9299</name>
</gene>
<feature type="region of interest" description="Disordered" evidence="1">
    <location>
        <begin position="397"/>
        <end position="437"/>
    </location>
</feature>
<dbReference type="EMBL" id="BRXY01000445">
    <property type="protein sequence ID" value="GMH95539.1"/>
    <property type="molecule type" value="Genomic_DNA"/>
</dbReference>
<comment type="caution">
    <text evidence="2">The sequence shown here is derived from an EMBL/GenBank/DDBJ whole genome shotgun (WGS) entry which is preliminary data.</text>
</comment>
<feature type="region of interest" description="Disordered" evidence="1">
    <location>
        <begin position="869"/>
        <end position="898"/>
    </location>
</feature>
<evidence type="ECO:0000313" key="2">
    <source>
        <dbReference type="EMBL" id="GMH95539.1"/>
    </source>
</evidence>
<feature type="compositionally biased region" description="Basic and acidic residues" evidence="1">
    <location>
        <begin position="1062"/>
        <end position="1075"/>
    </location>
</feature>
<proteinExistence type="predicted"/>
<feature type="region of interest" description="Disordered" evidence="1">
    <location>
        <begin position="499"/>
        <end position="527"/>
    </location>
</feature>
<name>A0A9W7EWW2_9STRA</name>
<feature type="compositionally biased region" description="Acidic residues" evidence="1">
    <location>
        <begin position="1152"/>
        <end position="1165"/>
    </location>
</feature>
<feature type="compositionally biased region" description="Acidic residues" evidence="1">
    <location>
        <begin position="401"/>
        <end position="433"/>
    </location>
</feature>
<protein>
    <submittedName>
        <fullName evidence="2">Uncharacterized protein</fullName>
    </submittedName>
</protein>
<sequence>MASPSAIQASCKFVKVNHNNTSHFVALFTGLPSSELAGVLGAAFSVPPSSIIGLLDSQTGFVIPLSLASLSPETLNGEGHSYSLLLQQSTAIANLPPSAPERDVVSTDMYNASFAPPSAPPPVYEPANQTRGNQVYWNEEESSQTPASSSVGAVAPSVSSDIDADLIRILTAFVSKLCAHESLTTREATIITSLIGQSDSVILSAYKVAEWTQSATYFQRALTSIAANLSTTTEEHTRMSYLIDIANVLFYDSEEINEEEYVALLDSVLRMDPILLTVSQAYQLEDDVDELTESLRQIAVDMLTPIPQKPINQPSNQQQQPQQVADDSNIDVVTLITFVANSLASSNLIPPAAVNYLTNLAREGDEFIVGAWEKYAEDGDVGDLRDTVLRFVRSLVKRGEEEESEEEEEEESEEEEEESEEEEEESEEEEEETLTVPTGFQNAILLLLKHNRITKEAATALLTAMAQGNQVLRTIYKAFTVNRDANAFLDMIQHLVSGTKESPAPEASPEPEPAAQPPTETPEQSKELQDRFDAVFEQCLQILLAREMVTREGAKALILYSRNNMPELMSLLEKFNGSGDLDSLLGDLKQIATSELASEPSAPEPQQQQPSQQQPSEPNTDELDAQLIKVLAQCIDVMLTRKQIGVEGAKALLEMAKAKAPILLAELSKAFDSNLDLEELLNTLSSLANGEVEVRKAEESQTKESEETEGEPAAALEQELSNGLTRVLTQVIEILKSNNVIDDEGSRALLFLGEIKSPVLMQALSVFHESNDLEQLFETLHMLATEGAKMMKAEGMGNLLQGQAPGSPPGTFASDDDDEEEEDEEEDEGKDSSDYDTSEGENDKVQPMTWVERRRSLSLESMGDLASDAAAMSSQAGQSYQNDDDDEVDEDDDDLLDGSTLEMLTHPSTLSHLIVMLHDAGLASVAERAVLLNLAEAGDPRCLAAFDVYRDMLTAIEGDDSKDERELDELRETALDDLVDTCMRICKRELRQGPYDRRHSSFAMTDEGVVQLNPDDSNAEGDEGGMAREEKDEEDGIELRTFSESFDATADPSDGLVGAGPGHKEGGKPENDSVFSDSDRLEVVHMMVANNVLSEDEGIILELLVEKKNRHVELAFKNYEANKDVVDLTVAMKKIAQTAGDYLVSQGLPPAAEEEEEEEEEEEVNEEKAPVDPEQAAYEVFYSHVEMMDLGDIETAALRLCIAKGDPTLKAALEAFRITDNGVDLQDTLRKIIRNTIEGVDVQERVNSVRQKEQAQREVAVETSQPPQADGADAEKFTDMERRYIITMLISELSKQGIITAVQGSDLLAKFNAGDEEVTTALDKYEEERSMENFVGTLKAVSDRG</sequence>
<accession>A0A9W7EWW2</accession>
<dbReference type="OrthoDB" id="78779at2759"/>
<feature type="region of interest" description="Disordered" evidence="1">
    <location>
        <begin position="693"/>
        <end position="713"/>
    </location>
</feature>
<dbReference type="Proteomes" id="UP001165085">
    <property type="component" value="Unassembled WGS sequence"/>
</dbReference>
<feature type="compositionally biased region" description="Polar residues" evidence="1">
    <location>
        <begin position="872"/>
        <end position="881"/>
    </location>
</feature>
<feature type="region of interest" description="Disordered" evidence="1">
    <location>
        <begin position="1011"/>
        <end position="1036"/>
    </location>
</feature>
<evidence type="ECO:0000313" key="3">
    <source>
        <dbReference type="Proteomes" id="UP001165085"/>
    </source>
</evidence>
<feature type="compositionally biased region" description="Acidic residues" evidence="1">
    <location>
        <begin position="814"/>
        <end position="840"/>
    </location>
</feature>